<keyword evidence="2" id="KW-1133">Transmembrane helix</keyword>
<protein>
    <submittedName>
        <fullName evidence="3">Uncharacterized protein</fullName>
    </submittedName>
</protein>
<dbReference type="EMBL" id="JACAZI010000019">
    <property type="protein sequence ID" value="KAF7340402.1"/>
    <property type="molecule type" value="Genomic_DNA"/>
</dbReference>
<feature type="transmembrane region" description="Helical" evidence="2">
    <location>
        <begin position="288"/>
        <end position="310"/>
    </location>
</feature>
<gene>
    <name evidence="3" type="ORF">MVEN_01959700</name>
</gene>
<reference evidence="3" key="1">
    <citation type="submission" date="2020-05" db="EMBL/GenBank/DDBJ databases">
        <title>Mycena genomes resolve the evolution of fungal bioluminescence.</title>
        <authorList>
            <person name="Tsai I.J."/>
        </authorList>
    </citation>
    <scope>NUCLEOTIDE SEQUENCE</scope>
    <source>
        <strain evidence="3">CCC161011</strain>
    </source>
</reference>
<keyword evidence="4" id="KW-1185">Reference proteome</keyword>
<evidence type="ECO:0000313" key="4">
    <source>
        <dbReference type="Proteomes" id="UP000620124"/>
    </source>
</evidence>
<evidence type="ECO:0000256" key="2">
    <source>
        <dbReference type="SAM" id="Phobius"/>
    </source>
</evidence>
<organism evidence="3 4">
    <name type="scientific">Mycena venus</name>
    <dbReference type="NCBI Taxonomy" id="2733690"/>
    <lineage>
        <taxon>Eukaryota</taxon>
        <taxon>Fungi</taxon>
        <taxon>Dikarya</taxon>
        <taxon>Basidiomycota</taxon>
        <taxon>Agaricomycotina</taxon>
        <taxon>Agaricomycetes</taxon>
        <taxon>Agaricomycetidae</taxon>
        <taxon>Agaricales</taxon>
        <taxon>Marasmiineae</taxon>
        <taxon>Mycenaceae</taxon>
        <taxon>Mycena</taxon>
    </lineage>
</organism>
<sequence length="400" mass="42364">MPSVVHTIDVNSPLVKYAGPNNQGTFVFCAGTQCSASLAFTGTEVHVVGAYRLNSCPFQVVLDGEVFGPFGTEPVVVEQFQIDLFNKTDLVAGPHSLTISNLPALVSNKPNMDLDYFTWTSEVNSLTDVRIQDDNQAFVYAPPSAWKAFNASFTGLPGFDQGTGHVTLAGGATATFSFVGDRVALYGAIGTQGGPYSVHVDSGSASTFTAQQMIADPNTGMANYLADQLLFYADSLAPGKHTVTFTSDLITSNQDLTIDYAIVDGTLNSADGSAPPSTTTQRLSSAQLGGIIAGAILLALGFLAVLFYALKLRRQLRKGVSNEGTTPSTLQPSFGSIASERTTSLAQSSFAQQSISDPAFRVTPFLPAARPPEKRWRGRQLDPPGYESVETTRGQHAGAV</sequence>
<proteinExistence type="predicted"/>
<keyword evidence="2" id="KW-0472">Membrane</keyword>
<comment type="caution">
    <text evidence="3">The sequence shown here is derived from an EMBL/GenBank/DDBJ whole genome shotgun (WGS) entry which is preliminary data.</text>
</comment>
<dbReference type="Proteomes" id="UP000620124">
    <property type="component" value="Unassembled WGS sequence"/>
</dbReference>
<keyword evidence="2" id="KW-0812">Transmembrane</keyword>
<dbReference type="OrthoDB" id="2564234at2759"/>
<feature type="region of interest" description="Disordered" evidence="1">
    <location>
        <begin position="363"/>
        <end position="400"/>
    </location>
</feature>
<dbReference type="AlphaFoldDB" id="A0A8H6XH38"/>
<evidence type="ECO:0000313" key="3">
    <source>
        <dbReference type="EMBL" id="KAF7340402.1"/>
    </source>
</evidence>
<name>A0A8H6XH38_9AGAR</name>
<accession>A0A8H6XH38</accession>
<dbReference type="Gene3D" id="2.60.120.260">
    <property type="entry name" value="Galactose-binding domain-like"/>
    <property type="match status" value="2"/>
</dbReference>
<evidence type="ECO:0000256" key="1">
    <source>
        <dbReference type="SAM" id="MobiDB-lite"/>
    </source>
</evidence>